<dbReference type="Proteomes" id="UP000012073">
    <property type="component" value="Unassembled WGS sequence"/>
</dbReference>
<dbReference type="RefSeq" id="XP_005717755.1">
    <property type="nucleotide sequence ID" value="XM_005717698.1"/>
</dbReference>
<reference evidence="2" key="1">
    <citation type="journal article" date="2013" name="Proc. Natl. Acad. Sci. U.S.A.">
        <title>Genome structure and metabolic features in the red seaweed Chondrus crispus shed light on evolution of the Archaeplastida.</title>
        <authorList>
            <person name="Collen J."/>
            <person name="Porcel B."/>
            <person name="Carre W."/>
            <person name="Ball S.G."/>
            <person name="Chaparro C."/>
            <person name="Tonon T."/>
            <person name="Barbeyron T."/>
            <person name="Michel G."/>
            <person name="Noel B."/>
            <person name="Valentin K."/>
            <person name="Elias M."/>
            <person name="Artiguenave F."/>
            <person name="Arun A."/>
            <person name="Aury J.M."/>
            <person name="Barbosa-Neto J.F."/>
            <person name="Bothwell J.H."/>
            <person name="Bouget F.Y."/>
            <person name="Brillet L."/>
            <person name="Cabello-Hurtado F."/>
            <person name="Capella-Gutierrez S."/>
            <person name="Charrier B."/>
            <person name="Cladiere L."/>
            <person name="Cock J.M."/>
            <person name="Coelho S.M."/>
            <person name="Colleoni C."/>
            <person name="Czjzek M."/>
            <person name="Da Silva C."/>
            <person name="Delage L."/>
            <person name="Denoeud F."/>
            <person name="Deschamps P."/>
            <person name="Dittami S.M."/>
            <person name="Gabaldon T."/>
            <person name="Gachon C.M."/>
            <person name="Groisillier A."/>
            <person name="Herve C."/>
            <person name="Jabbari K."/>
            <person name="Katinka M."/>
            <person name="Kloareg B."/>
            <person name="Kowalczyk N."/>
            <person name="Labadie K."/>
            <person name="Leblanc C."/>
            <person name="Lopez P.J."/>
            <person name="McLachlan D.H."/>
            <person name="Meslet-Cladiere L."/>
            <person name="Moustafa A."/>
            <person name="Nehr Z."/>
            <person name="Nyvall Collen P."/>
            <person name="Panaud O."/>
            <person name="Partensky F."/>
            <person name="Poulain J."/>
            <person name="Rensing S.A."/>
            <person name="Rousvoal S."/>
            <person name="Samson G."/>
            <person name="Symeonidi A."/>
            <person name="Weissenbach J."/>
            <person name="Zambounis A."/>
            <person name="Wincker P."/>
            <person name="Boyen C."/>
        </authorList>
    </citation>
    <scope>NUCLEOTIDE SEQUENCE [LARGE SCALE GENOMIC DNA]</scope>
    <source>
        <strain evidence="2">cv. Stackhouse</strain>
    </source>
</reference>
<accession>R7QII4</accession>
<dbReference type="EMBL" id="HG001883">
    <property type="protein sequence ID" value="CDF37884.1"/>
    <property type="molecule type" value="Genomic_DNA"/>
</dbReference>
<evidence type="ECO:0000313" key="1">
    <source>
        <dbReference type="EMBL" id="CDF37884.1"/>
    </source>
</evidence>
<protein>
    <submittedName>
        <fullName evidence="1">Uncharacterized protein</fullName>
    </submittedName>
</protein>
<dbReference type="KEGG" id="ccp:CHC_T00000017001"/>
<organism evidence="1 2">
    <name type="scientific">Chondrus crispus</name>
    <name type="common">Carrageen Irish moss</name>
    <name type="synonym">Polymorpha crispa</name>
    <dbReference type="NCBI Taxonomy" id="2769"/>
    <lineage>
        <taxon>Eukaryota</taxon>
        <taxon>Rhodophyta</taxon>
        <taxon>Florideophyceae</taxon>
        <taxon>Rhodymeniophycidae</taxon>
        <taxon>Gigartinales</taxon>
        <taxon>Gigartinaceae</taxon>
        <taxon>Chondrus</taxon>
    </lineage>
</organism>
<gene>
    <name evidence="1" type="ORF">CHC_T00000017001</name>
</gene>
<name>R7QII4_CHOCR</name>
<evidence type="ECO:0000313" key="2">
    <source>
        <dbReference type="Proteomes" id="UP000012073"/>
    </source>
</evidence>
<sequence length="28" mass="2896">MILEVALYSIAVLCAEHSCEGSGVRMGG</sequence>
<proteinExistence type="predicted"/>
<dbReference type="AlphaFoldDB" id="R7QII4"/>
<dbReference type="GeneID" id="17325497"/>
<keyword evidence="2" id="KW-1185">Reference proteome</keyword>
<dbReference type="Gramene" id="CDF37884">
    <property type="protein sequence ID" value="CDF37884"/>
    <property type="gene ID" value="CHC_T00000017001"/>
</dbReference>